<evidence type="ECO:0000256" key="2">
    <source>
        <dbReference type="ARBA" id="ARBA00022448"/>
    </source>
</evidence>
<reference evidence="8 9" key="1">
    <citation type="submission" date="2022-12" db="EMBL/GenBank/DDBJ databases">
        <title>Chromosome-level genome assembly of true bugs.</title>
        <authorList>
            <person name="Ma L."/>
            <person name="Li H."/>
        </authorList>
    </citation>
    <scope>NUCLEOTIDE SEQUENCE [LARGE SCALE GENOMIC DNA]</scope>
    <source>
        <strain evidence="8">Lab_2022b</strain>
    </source>
</reference>
<feature type="transmembrane region" description="Helical" evidence="6">
    <location>
        <begin position="147"/>
        <end position="169"/>
    </location>
</feature>
<comment type="subcellular location">
    <subcellularLocation>
        <location evidence="1">Membrane</location>
    </subcellularLocation>
</comment>
<evidence type="ECO:0000256" key="6">
    <source>
        <dbReference type="SAM" id="Phobius"/>
    </source>
</evidence>
<comment type="caution">
    <text evidence="8">The sequence shown here is derived from an EMBL/GenBank/DDBJ whole genome shotgun (WGS) entry which is preliminary data.</text>
</comment>
<evidence type="ECO:0000256" key="5">
    <source>
        <dbReference type="ARBA" id="ARBA00023136"/>
    </source>
</evidence>
<evidence type="ECO:0000259" key="7">
    <source>
        <dbReference type="Pfam" id="PF01490"/>
    </source>
</evidence>
<dbReference type="InterPro" id="IPR013057">
    <property type="entry name" value="AA_transpt_TM"/>
</dbReference>
<keyword evidence="2" id="KW-0813">Transport</keyword>
<keyword evidence="4 6" id="KW-1133">Transmembrane helix</keyword>
<evidence type="ECO:0000256" key="4">
    <source>
        <dbReference type="ARBA" id="ARBA00022989"/>
    </source>
</evidence>
<proteinExistence type="predicted"/>
<dbReference type="AlphaFoldDB" id="A0AAW1CK69"/>
<feature type="transmembrane region" description="Helical" evidence="6">
    <location>
        <begin position="34"/>
        <end position="56"/>
    </location>
</feature>
<feature type="transmembrane region" description="Helical" evidence="6">
    <location>
        <begin position="117"/>
        <end position="135"/>
    </location>
</feature>
<organism evidence="8 9">
    <name type="scientific">Rhynocoris fuscipes</name>
    <dbReference type="NCBI Taxonomy" id="488301"/>
    <lineage>
        <taxon>Eukaryota</taxon>
        <taxon>Metazoa</taxon>
        <taxon>Ecdysozoa</taxon>
        <taxon>Arthropoda</taxon>
        <taxon>Hexapoda</taxon>
        <taxon>Insecta</taxon>
        <taxon>Pterygota</taxon>
        <taxon>Neoptera</taxon>
        <taxon>Paraneoptera</taxon>
        <taxon>Hemiptera</taxon>
        <taxon>Heteroptera</taxon>
        <taxon>Panheteroptera</taxon>
        <taxon>Cimicomorpha</taxon>
        <taxon>Reduviidae</taxon>
        <taxon>Harpactorinae</taxon>
        <taxon>Harpactorini</taxon>
        <taxon>Rhynocoris</taxon>
    </lineage>
</organism>
<keyword evidence="5 6" id="KW-0472">Membrane</keyword>
<sequence>MKPIFPQVTFCTWFIIFALVIIVPMWLGSPKDFWMVGFGAVLTTVLACLFIQVQMVLDGVHSTGYVHHNPKSFKQFFLSFGIILFSFGGASTFPTIQNDMVDRAKFKMSVYMGFSEFCVSRCVIRTFMVLLMVLIGECVPHFDKLLALVGGSTVSLLTFVLPNLFYMKLCDQESPGSGWKKRPISLHMRVFMWELILIGLFGGIAATYSAFIAIVNSFSFSKACLL</sequence>
<dbReference type="Proteomes" id="UP001461498">
    <property type="component" value="Unassembled WGS sequence"/>
</dbReference>
<evidence type="ECO:0000256" key="1">
    <source>
        <dbReference type="ARBA" id="ARBA00004370"/>
    </source>
</evidence>
<accession>A0AAW1CK69</accession>
<evidence type="ECO:0000256" key="3">
    <source>
        <dbReference type="ARBA" id="ARBA00022692"/>
    </source>
</evidence>
<keyword evidence="9" id="KW-1185">Reference proteome</keyword>
<dbReference type="Pfam" id="PF01490">
    <property type="entry name" value="Aa_trans"/>
    <property type="match status" value="2"/>
</dbReference>
<name>A0AAW1CK69_9HEMI</name>
<feature type="domain" description="Amino acid transporter transmembrane" evidence="7">
    <location>
        <begin position="9"/>
        <end position="108"/>
    </location>
</feature>
<feature type="domain" description="Amino acid transporter transmembrane" evidence="7">
    <location>
        <begin position="119"/>
        <end position="204"/>
    </location>
</feature>
<dbReference type="PANTHER" id="PTHR48017">
    <property type="entry name" value="OS05G0424000 PROTEIN-RELATED"/>
    <property type="match status" value="1"/>
</dbReference>
<feature type="transmembrane region" description="Helical" evidence="6">
    <location>
        <begin position="76"/>
        <end position="96"/>
    </location>
</feature>
<evidence type="ECO:0000313" key="8">
    <source>
        <dbReference type="EMBL" id="KAK9499356.1"/>
    </source>
</evidence>
<dbReference type="GO" id="GO:0016020">
    <property type="term" value="C:membrane"/>
    <property type="evidence" value="ECO:0007669"/>
    <property type="project" value="UniProtKB-SubCell"/>
</dbReference>
<protein>
    <recommendedName>
        <fullName evidence="7">Amino acid transporter transmembrane domain-containing protein</fullName>
    </recommendedName>
</protein>
<evidence type="ECO:0000313" key="9">
    <source>
        <dbReference type="Proteomes" id="UP001461498"/>
    </source>
</evidence>
<feature type="transmembrane region" description="Helical" evidence="6">
    <location>
        <begin position="190"/>
        <end position="215"/>
    </location>
</feature>
<feature type="transmembrane region" description="Helical" evidence="6">
    <location>
        <begin position="6"/>
        <end position="27"/>
    </location>
</feature>
<keyword evidence="3 6" id="KW-0812">Transmembrane</keyword>
<dbReference type="EMBL" id="JAPXFL010000011">
    <property type="protein sequence ID" value="KAK9499356.1"/>
    <property type="molecule type" value="Genomic_DNA"/>
</dbReference>
<gene>
    <name evidence="8" type="ORF">O3M35_002404</name>
</gene>